<sequence length="83" mass="9396">MFVALRPRFSLHEDPMADIKELARNAVKKLAEGNAVNEADAISKAIRGAGITHRGDHQRLMREVGTQFVRNKRDEERANRRSA</sequence>
<dbReference type="AlphaFoldDB" id="A0A1F6EAS9"/>
<protein>
    <submittedName>
        <fullName evidence="1">Uncharacterized protein</fullName>
    </submittedName>
</protein>
<accession>A0A1F6EAS9</accession>
<gene>
    <name evidence="1" type="ORF">A3C20_04580</name>
</gene>
<evidence type="ECO:0000313" key="1">
    <source>
        <dbReference type="EMBL" id="OGG70768.1"/>
    </source>
</evidence>
<dbReference type="Proteomes" id="UP000176914">
    <property type="component" value="Unassembled WGS sequence"/>
</dbReference>
<name>A0A1F6EAS9_9BACT</name>
<proteinExistence type="predicted"/>
<reference evidence="1 2" key="1">
    <citation type="journal article" date="2016" name="Nat. Commun.">
        <title>Thousands of microbial genomes shed light on interconnected biogeochemical processes in an aquifer system.</title>
        <authorList>
            <person name="Anantharaman K."/>
            <person name="Brown C.T."/>
            <person name="Hug L.A."/>
            <person name="Sharon I."/>
            <person name="Castelle C.J."/>
            <person name="Probst A.J."/>
            <person name="Thomas B.C."/>
            <person name="Singh A."/>
            <person name="Wilkins M.J."/>
            <person name="Karaoz U."/>
            <person name="Brodie E.L."/>
            <person name="Williams K.H."/>
            <person name="Hubbard S.S."/>
            <person name="Banfield J.F."/>
        </authorList>
    </citation>
    <scope>NUCLEOTIDE SEQUENCE [LARGE SCALE GENOMIC DNA]</scope>
</reference>
<dbReference type="EMBL" id="MFLL01000001">
    <property type="protein sequence ID" value="OGG70768.1"/>
    <property type="molecule type" value="Genomic_DNA"/>
</dbReference>
<evidence type="ECO:0000313" key="2">
    <source>
        <dbReference type="Proteomes" id="UP000176914"/>
    </source>
</evidence>
<organism evidence="1 2">
    <name type="scientific">Candidatus Kaiserbacteria bacterium RIFCSPHIGHO2_02_FULL_55_25</name>
    <dbReference type="NCBI Taxonomy" id="1798498"/>
    <lineage>
        <taxon>Bacteria</taxon>
        <taxon>Candidatus Kaiseribacteriota</taxon>
    </lineage>
</organism>
<comment type="caution">
    <text evidence="1">The sequence shown here is derived from an EMBL/GenBank/DDBJ whole genome shotgun (WGS) entry which is preliminary data.</text>
</comment>